<evidence type="ECO:0000259" key="1">
    <source>
        <dbReference type="PROSITE" id="PS51806"/>
    </source>
</evidence>
<reference evidence="2" key="1">
    <citation type="journal article" date="2023" name="bioRxiv">
        <title>Improved chromosome-level genome assembly for marigold (Tagetes erecta).</title>
        <authorList>
            <person name="Jiang F."/>
            <person name="Yuan L."/>
            <person name="Wang S."/>
            <person name="Wang H."/>
            <person name="Xu D."/>
            <person name="Wang A."/>
            <person name="Fan W."/>
        </authorList>
    </citation>
    <scope>NUCLEOTIDE SEQUENCE</scope>
    <source>
        <strain evidence="2">WSJ</strain>
        <tissue evidence="2">Leaf</tissue>
    </source>
</reference>
<proteinExistence type="predicted"/>
<dbReference type="GO" id="GO:0006351">
    <property type="term" value="P:DNA-templated transcription"/>
    <property type="evidence" value="ECO:0007669"/>
    <property type="project" value="InterPro"/>
</dbReference>
<dbReference type="Pfam" id="PF14144">
    <property type="entry name" value="DOG1"/>
    <property type="match status" value="1"/>
</dbReference>
<dbReference type="EMBL" id="JAUHHV010000001">
    <property type="protein sequence ID" value="KAK1438993.1"/>
    <property type="molecule type" value="Genomic_DNA"/>
</dbReference>
<dbReference type="AlphaFoldDB" id="A0AAD8PA17"/>
<sequence>MSNSNSNSNSNQGHMQSSFLQWTSQQRSDLEDLLHVVEVVPEPDDVEVLRGLAQKTIQHLNEYQQSRSVDGDALSIYKPSWCTSFENFLFWVGGLKPSIYIRLLFSISGIGSEKVDLDLSKLVIGERINGRKKVVECSDVQVKLIKGVHAQTVLSEQQISSRLANLQARTNTSWEQDVGRAVDAHRVALNGIVVDADELRVKVLKELLQILTPLQGIHFLVAVNRLHLSIHEWGSSNTIIN</sequence>
<dbReference type="InterPro" id="IPR025422">
    <property type="entry name" value="TGA_domain"/>
</dbReference>
<dbReference type="PROSITE" id="PS51806">
    <property type="entry name" value="DOG1"/>
    <property type="match status" value="1"/>
</dbReference>
<evidence type="ECO:0000313" key="2">
    <source>
        <dbReference type="EMBL" id="KAK1438993.1"/>
    </source>
</evidence>
<name>A0AAD8PA17_TARER</name>
<protein>
    <recommendedName>
        <fullName evidence="1">DOG1 domain-containing protein</fullName>
    </recommendedName>
</protein>
<comment type="caution">
    <text evidence="2">The sequence shown here is derived from an EMBL/GenBank/DDBJ whole genome shotgun (WGS) entry which is preliminary data.</text>
</comment>
<dbReference type="PANTHER" id="PTHR46354:SF7">
    <property type="entry name" value="PROTEIN DOG1-LIKE 1"/>
    <property type="match status" value="1"/>
</dbReference>
<feature type="domain" description="DOG1" evidence="1">
    <location>
        <begin position="12"/>
        <end position="240"/>
    </location>
</feature>
<gene>
    <name evidence="2" type="ORF">QVD17_04807</name>
</gene>
<organism evidence="2 3">
    <name type="scientific">Tagetes erecta</name>
    <name type="common">African marigold</name>
    <dbReference type="NCBI Taxonomy" id="13708"/>
    <lineage>
        <taxon>Eukaryota</taxon>
        <taxon>Viridiplantae</taxon>
        <taxon>Streptophyta</taxon>
        <taxon>Embryophyta</taxon>
        <taxon>Tracheophyta</taxon>
        <taxon>Spermatophyta</taxon>
        <taxon>Magnoliopsida</taxon>
        <taxon>eudicotyledons</taxon>
        <taxon>Gunneridae</taxon>
        <taxon>Pentapetalae</taxon>
        <taxon>asterids</taxon>
        <taxon>campanulids</taxon>
        <taxon>Asterales</taxon>
        <taxon>Asteraceae</taxon>
        <taxon>Asteroideae</taxon>
        <taxon>Heliantheae alliance</taxon>
        <taxon>Tageteae</taxon>
        <taxon>Tagetes</taxon>
    </lineage>
</organism>
<dbReference type="GO" id="GO:0043565">
    <property type="term" value="F:sequence-specific DNA binding"/>
    <property type="evidence" value="ECO:0007669"/>
    <property type="project" value="InterPro"/>
</dbReference>
<dbReference type="InterPro" id="IPR051886">
    <property type="entry name" value="Seed_Dev/Stress_Resp_Reg"/>
</dbReference>
<dbReference type="PANTHER" id="PTHR46354">
    <property type="entry name" value="DOG1 DOMAIN-CONTAINING PROTEIN"/>
    <property type="match status" value="1"/>
</dbReference>
<accession>A0AAD8PA17</accession>
<evidence type="ECO:0000313" key="3">
    <source>
        <dbReference type="Proteomes" id="UP001229421"/>
    </source>
</evidence>
<dbReference type="Proteomes" id="UP001229421">
    <property type="component" value="Unassembled WGS sequence"/>
</dbReference>
<keyword evidence="3" id="KW-1185">Reference proteome</keyword>